<evidence type="ECO:0000313" key="3">
    <source>
        <dbReference type="Proteomes" id="UP000320338"/>
    </source>
</evidence>
<protein>
    <recommendedName>
        <fullName evidence="1">N-acetyltransferase domain-containing protein</fullName>
    </recommendedName>
</protein>
<sequence length="156" mass="16700">MIGLDACTDADLDDFLTLALDPRVTARIGDGTPWTPETARARFRRGMACCARGEGLWLIARDGTGVVGVVVGELDHLAEIETGIWLAPRHWGRGHGRGLLGVLLPMVRVRFPGVLPTAYADVDHAASAAMLRAAGFVEDGTLTGRHGTEVTRFVAR</sequence>
<evidence type="ECO:0000259" key="1">
    <source>
        <dbReference type="PROSITE" id="PS51186"/>
    </source>
</evidence>
<dbReference type="AlphaFoldDB" id="A0A4Y3WUW7"/>
<dbReference type="Pfam" id="PF13302">
    <property type="entry name" value="Acetyltransf_3"/>
    <property type="match status" value="1"/>
</dbReference>
<comment type="caution">
    <text evidence="2">The sequence shown here is derived from an EMBL/GenBank/DDBJ whole genome shotgun (WGS) entry which is preliminary data.</text>
</comment>
<dbReference type="GO" id="GO:0016747">
    <property type="term" value="F:acyltransferase activity, transferring groups other than amino-acyl groups"/>
    <property type="evidence" value="ECO:0007669"/>
    <property type="project" value="InterPro"/>
</dbReference>
<dbReference type="EMBL" id="BJNG01000030">
    <property type="protein sequence ID" value="GEC21166.1"/>
    <property type="molecule type" value="Genomic_DNA"/>
</dbReference>
<dbReference type="InterPro" id="IPR016181">
    <property type="entry name" value="Acyl_CoA_acyltransferase"/>
</dbReference>
<dbReference type="InterPro" id="IPR000182">
    <property type="entry name" value="GNAT_dom"/>
</dbReference>
<accession>A0A4Y3WUW7</accession>
<name>A0A4Y3WUW7_9PSEU</name>
<dbReference type="SUPFAM" id="SSF55729">
    <property type="entry name" value="Acyl-CoA N-acyltransferases (Nat)"/>
    <property type="match status" value="1"/>
</dbReference>
<feature type="domain" description="N-acetyltransferase" evidence="1">
    <location>
        <begin position="2"/>
        <end position="156"/>
    </location>
</feature>
<organism evidence="2 3">
    <name type="scientific">Pseudonocardia hydrocarbonoxydans</name>
    <dbReference type="NCBI Taxonomy" id="76726"/>
    <lineage>
        <taxon>Bacteria</taxon>
        <taxon>Bacillati</taxon>
        <taxon>Actinomycetota</taxon>
        <taxon>Actinomycetes</taxon>
        <taxon>Pseudonocardiales</taxon>
        <taxon>Pseudonocardiaceae</taxon>
        <taxon>Pseudonocardia</taxon>
    </lineage>
</organism>
<dbReference type="Proteomes" id="UP000320338">
    <property type="component" value="Unassembled WGS sequence"/>
</dbReference>
<evidence type="ECO:0000313" key="2">
    <source>
        <dbReference type="EMBL" id="GEC21166.1"/>
    </source>
</evidence>
<dbReference type="RefSeq" id="WP_170183858.1">
    <property type="nucleotide sequence ID" value="NZ_BAAARZ010000009.1"/>
</dbReference>
<gene>
    <name evidence="2" type="ORF">PHY01_34490</name>
</gene>
<reference evidence="2 3" key="1">
    <citation type="submission" date="2019-06" db="EMBL/GenBank/DDBJ databases">
        <title>Whole genome shotgun sequence of Pseudonocardia hydrocarbonoxydans NBRC 14498.</title>
        <authorList>
            <person name="Hosoyama A."/>
            <person name="Uohara A."/>
            <person name="Ohji S."/>
            <person name="Ichikawa N."/>
        </authorList>
    </citation>
    <scope>NUCLEOTIDE SEQUENCE [LARGE SCALE GENOMIC DNA]</scope>
    <source>
        <strain evidence="2 3">NBRC 14498</strain>
    </source>
</reference>
<dbReference type="PROSITE" id="PS51186">
    <property type="entry name" value="GNAT"/>
    <property type="match status" value="1"/>
</dbReference>
<dbReference type="Gene3D" id="3.40.630.30">
    <property type="match status" value="1"/>
</dbReference>
<proteinExistence type="predicted"/>
<keyword evidence="3" id="KW-1185">Reference proteome</keyword>